<dbReference type="InterPro" id="IPR036895">
    <property type="entry name" value="Uracil-DNA_glycosylase-like_sf"/>
</dbReference>
<keyword evidence="3" id="KW-1185">Reference proteome</keyword>
<dbReference type="CDD" id="cd10035">
    <property type="entry name" value="UDG_like"/>
    <property type="match status" value="1"/>
</dbReference>
<name>B2ILB3_BEII9</name>
<sequence>MTMHPFVRAVCDLQFENAFNPYTDRCVVYDRADAAQVRAAALEAMIESASTSPVDAIWVGRDLGYRGGRRTGLALTDEVHAGAHLSRWGLEVERPTVGAVVAERTAAIIWKMLAQIDARIFLWNVFPLHPHEPGEPFTNRTHNSKERRAGEEILALLIEVLRPRRIFAIGNDAAQAVGRIDGRLPVIAVRHPSYGGQAQFLKQIREAYMLQEREPNMPLLL</sequence>
<dbReference type="AlphaFoldDB" id="B2ILB3"/>
<feature type="domain" description="Uracil-DNA glycosylase-like" evidence="1">
    <location>
        <begin position="105"/>
        <end position="200"/>
    </location>
</feature>
<geneLocation type="plasmid" evidence="2 3">
    <name>pBIND01</name>
</geneLocation>
<dbReference type="Gene3D" id="3.40.470.10">
    <property type="entry name" value="Uracil-DNA glycosylase-like domain"/>
    <property type="match status" value="1"/>
</dbReference>
<proteinExistence type="predicted"/>
<dbReference type="InterPro" id="IPR005122">
    <property type="entry name" value="Uracil-DNA_glycosylase-like"/>
</dbReference>
<organism evidence="2 3">
    <name type="scientific">Beijerinckia indica subsp. indica (strain ATCC 9039 / DSM 1715 / NCIMB 8712)</name>
    <dbReference type="NCBI Taxonomy" id="395963"/>
    <lineage>
        <taxon>Bacteria</taxon>
        <taxon>Pseudomonadati</taxon>
        <taxon>Pseudomonadota</taxon>
        <taxon>Alphaproteobacteria</taxon>
        <taxon>Hyphomicrobiales</taxon>
        <taxon>Beijerinckiaceae</taxon>
        <taxon>Beijerinckia</taxon>
    </lineage>
</organism>
<dbReference type="RefSeq" id="WP_012382926.1">
    <property type="nucleotide sequence ID" value="NC_010580.1"/>
</dbReference>
<dbReference type="Pfam" id="PF03167">
    <property type="entry name" value="UDG"/>
    <property type="match status" value="1"/>
</dbReference>
<evidence type="ECO:0000313" key="3">
    <source>
        <dbReference type="Proteomes" id="UP000001695"/>
    </source>
</evidence>
<dbReference type="EMBL" id="CP001017">
    <property type="protein sequence ID" value="ACB97313.1"/>
    <property type="molecule type" value="Genomic_DNA"/>
</dbReference>
<evidence type="ECO:0000259" key="1">
    <source>
        <dbReference type="Pfam" id="PF03167"/>
    </source>
</evidence>
<dbReference type="OrthoDB" id="4977218at2"/>
<reference evidence="2 3" key="1">
    <citation type="submission" date="2008-03" db="EMBL/GenBank/DDBJ databases">
        <title>Complete sequence of plasmid1 of Beijerinckia indica subsp. indica ATCC 9039.</title>
        <authorList>
            <consortium name="US DOE Joint Genome Institute"/>
            <person name="Copeland A."/>
            <person name="Lucas S."/>
            <person name="Lapidus A."/>
            <person name="Glavina del Rio T."/>
            <person name="Dalin E."/>
            <person name="Tice H."/>
            <person name="Bruce D."/>
            <person name="Goodwin L."/>
            <person name="Pitluck S."/>
            <person name="LaButti K."/>
            <person name="Schmutz J."/>
            <person name="Larimer F."/>
            <person name="Land M."/>
            <person name="Hauser L."/>
            <person name="Kyrpides N."/>
            <person name="Mikhailova N."/>
            <person name="Dunfield P.F."/>
            <person name="Dedysh S.N."/>
            <person name="Liesack W."/>
            <person name="Saw J.H."/>
            <person name="Alam M."/>
            <person name="Chen Y."/>
            <person name="Murrell J.C."/>
            <person name="Richardson P."/>
        </authorList>
    </citation>
    <scope>NUCLEOTIDE SEQUENCE [LARGE SCALE GENOMIC DNA]</scope>
    <source>
        <strain evidence="3">ATCC 9039 / DSM 1715 / NCIMB 8712</strain>
        <plasmid evidence="2 3">pBIND01</plasmid>
    </source>
</reference>
<dbReference type="HOGENOM" id="CLU_101311_0_0_5"/>
<protein>
    <recommendedName>
        <fullName evidence="1">Uracil-DNA glycosylase-like domain-containing protein</fullName>
    </recommendedName>
</protein>
<evidence type="ECO:0000313" key="2">
    <source>
        <dbReference type="EMBL" id="ACB97313.1"/>
    </source>
</evidence>
<dbReference type="Proteomes" id="UP000001695">
    <property type="component" value="Plasmid pBIND01"/>
</dbReference>
<keyword evidence="2" id="KW-0614">Plasmid</keyword>
<gene>
    <name evidence="2" type="ordered locus">Bind_3767</name>
</gene>
<dbReference type="SUPFAM" id="SSF52141">
    <property type="entry name" value="Uracil-DNA glycosylase-like"/>
    <property type="match status" value="1"/>
</dbReference>
<accession>B2ILB3</accession>
<dbReference type="KEGG" id="bid:Bind_3767"/>